<dbReference type="Pfam" id="PF07980">
    <property type="entry name" value="SusD_RagB"/>
    <property type="match status" value="1"/>
</dbReference>
<dbReference type="InterPro" id="IPR012944">
    <property type="entry name" value="SusD_RagB_dom"/>
</dbReference>
<dbReference type="SUPFAM" id="SSF48452">
    <property type="entry name" value="TPR-like"/>
    <property type="match status" value="1"/>
</dbReference>
<gene>
    <name evidence="8" type="ORF">HYN43_003485</name>
</gene>
<comment type="similarity">
    <text evidence="2">Belongs to the SusD family.</text>
</comment>
<sequence length="589" mass="65098">MKNQINKMLLMTIAGTALFCGCRKSETFPVDKVTSYFVFNPLDSAGAAAHGYLYQIYAIVKNGHNRVGGDYLDAASDDAVSSKSGTVQVKQIATNAVNSFNFPSGENFWEEQNATGIPSNSGTPSSYWAGIRAANTFITNIGVVPVKGQSPSGVPMRYVWQSEARFLRAYFYFELVKRYGGVPLLGDKVFSLNDNVAIPRSSFGDCIKYIVSECDAIKDSLLTYPLQLPDADNYRPTKGAAMALKARALLYAASPLFNGGNIDASNPLSGYTDFQADRWTAAANAAQDVMNLNTYKLDNNYRDIFLSQNNSELIWIRPGSITTSVEAANGPVGFPVGGTGNTSPTQELVDSYPMINGLPISDPASGYNTNDPYATFTTPKRDPRLTANIFYNGSMWLNSIVQTFEGGQSKPNSNIQQTVTGYYMHKFMGLSESGTSLVQHPTDWVAFRYADILLSFAEARNEVESSPQADVYKQLYDIRARAGIEPGAGNNYGLKPNMTKDEMRAVIQNEWRIEFAFEEHRFFDIRRWKIAEAVMNQPRTGISIVKTSSTLTFNPITVLSTAFVKKQYLYPIPYNEVAKNPNMKQNPGW</sequence>
<keyword evidence="4" id="KW-0472">Membrane</keyword>
<comment type="subcellular location">
    <subcellularLocation>
        <location evidence="1">Cell outer membrane</location>
    </subcellularLocation>
</comment>
<dbReference type="KEGG" id="muh:HYN43_003485"/>
<feature type="domain" description="SusD-like N-terminal" evidence="7">
    <location>
        <begin position="122"/>
        <end position="248"/>
    </location>
</feature>
<dbReference type="OrthoDB" id="691231at2"/>
<accession>A0A494VSQ6</accession>
<evidence type="ECO:0000256" key="5">
    <source>
        <dbReference type="ARBA" id="ARBA00023237"/>
    </source>
</evidence>
<dbReference type="Proteomes" id="UP000270046">
    <property type="component" value="Chromosome"/>
</dbReference>
<feature type="domain" description="RagB/SusD" evidence="6">
    <location>
        <begin position="334"/>
        <end position="589"/>
    </location>
</feature>
<dbReference type="InterPro" id="IPR033985">
    <property type="entry name" value="SusD-like_N"/>
</dbReference>
<dbReference type="Gene3D" id="1.25.40.390">
    <property type="match status" value="1"/>
</dbReference>
<evidence type="ECO:0000313" key="9">
    <source>
        <dbReference type="Proteomes" id="UP000270046"/>
    </source>
</evidence>
<evidence type="ECO:0000256" key="4">
    <source>
        <dbReference type="ARBA" id="ARBA00023136"/>
    </source>
</evidence>
<organism evidence="8 9">
    <name type="scientific">Mucilaginibacter celer</name>
    <dbReference type="NCBI Taxonomy" id="2305508"/>
    <lineage>
        <taxon>Bacteria</taxon>
        <taxon>Pseudomonadati</taxon>
        <taxon>Bacteroidota</taxon>
        <taxon>Sphingobacteriia</taxon>
        <taxon>Sphingobacteriales</taxon>
        <taxon>Sphingobacteriaceae</taxon>
        <taxon>Mucilaginibacter</taxon>
    </lineage>
</organism>
<evidence type="ECO:0000256" key="2">
    <source>
        <dbReference type="ARBA" id="ARBA00006275"/>
    </source>
</evidence>
<evidence type="ECO:0000259" key="7">
    <source>
        <dbReference type="Pfam" id="PF14322"/>
    </source>
</evidence>
<keyword evidence="9" id="KW-1185">Reference proteome</keyword>
<dbReference type="PROSITE" id="PS51257">
    <property type="entry name" value="PROKAR_LIPOPROTEIN"/>
    <property type="match status" value="1"/>
</dbReference>
<dbReference type="AlphaFoldDB" id="A0A494VSQ6"/>
<dbReference type="InterPro" id="IPR011990">
    <property type="entry name" value="TPR-like_helical_dom_sf"/>
</dbReference>
<evidence type="ECO:0000256" key="3">
    <source>
        <dbReference type="ARBA" id="ARBA00022729"/>
    </source>
</evidence>
<keyword evidence="3" id="KW-0732">Signal</keyword>
<name>A0A494VSQ6_9SPHI</name>
<dbReference type="RefSeq" id="WP_119408136.1">
    <property type="nucleotide sequence ID" value="NZ_CP032869.1"/>
</dbReference>
<reference evidence="8 9" key="1">
    <citation type="submission" date="2018-10" db="EMBL/GenBank/DDBJ databases">
        <title>Genome sequencing of Mucilaginibacter sp. HYN0043.</title>
        <authorList>
            <person name="Kim M."/>
            <person name="Yi H."/>
        </authorList>
    </citation>
    <scope>NUCLEOTIDE SEQUENCE [LARGE SCALE GENOMIC DNA]</scope>
    <source>
        <strain evidence="8 9">HYN0043</strain>
    </source>
</reference>
<protein>
    <submittedName>
        <fullName evidence="8">RagB/SusD family nutrient uptake outer membrane protein</fullName>
    </submittedName>
</protein>
<keyword evidence="5" id="KW-0998">Cell outer membrane</keyword>
<evidence type="ECO:0000313" key="8">
    <source>
        <dbReference type="EMBL" id="AYL94418.1"/>
    </source>
</evidence>
<dbReference type="EMBL" id="CP032869">
    <property type="protein sequence ID" value="AYL94418.1"/>
    <property type="molecule type" value="Genomic_DNA"/>
</dbReference>
<dbReference type="GO" id="GO:0009279">
    <property type="term" value="C:cell outer membrane"/>
    <property type="evidence" value="ECO:0007669"/>
    <property type="project" value="UniProtKB-SubCell"/>
</dbReference>
<evidence type="ECO:0000256" key="1">
    <source>
        <dbReference type="ARBA" id="ARBA00004442"/>
    </source>
</evidence>
<dbReference type="Pfam" id="PF14322">
    <property type="entry name" value="SusD-like_3"/>
    <property type="match status" value="1"/>
</dbReference>
<evidence type="ECO:0000259" key="6">
    <source>
        <dbReference type="Pfam" id="PF07980"/>
    </source>
</evidence>
<proteinExistence type="inferred from homology"/>